<keyword evidence="16" id="KW-1185">Reference proteome</keyword>
<keyword evidence="11" id="KW-1133">Transmembrane helix</keyword>
<evidence type="ECO:0000256" key="9">
    <source>
        <dbReference type="ARBA" id="ARBA00022777"/>
    </source>
</evidence>
<evidence type="ECO:0000256" key="5">
    <source>
        <dbReference type="ARBA" id="ARBA00022679"/>
    </source>
</evidence>
<evidence type="ECO:0000259" key="14">
    <source>
        <dbReference type="PROSITE" id="PS50011"/>
    </source>
</evidence>
<accession>A0A3S5CVP6</accession>
<evidence type="ECO:0000256" key="12">
    <source>
        <dbReference type="ARBA" id="ARBA00023136"/>
    </source>
</evidence>
<keyword evidence="13" id="KW-0675">Receptor</keyword>
<dbReference type="Pfam" id="PF07714">
    <property type="entry name" value="PK_Tyr_Ser-Thr"/>
    <property type="match status" value="1"/>
</dbReference>
<dbReference type="AlphaFoldDB" id="A0A3S5CVP6"/>
<evidence type="ECO:0000256" key="8">
    <source>
        <dbReference type="ARBA" id="ARBA00022741"/>
    </source>
</evidence>
<evidence type="ECO:0000256" key="13">
    <source>
        <dbReference type="ARBA" id="ARBA00023170"/>
    </source>
</evidence>
<evidence type="ECO:0000313" key="16">
    <source>
        <dbReference type="Proteomes" id="UP000784294"/>
    </source>
</evidence>
<dbReference type="InterPro" id="IPR008271">
    <property type="entry name" value="Ser/Thr_kinase_AS"/>
</dbReference>
<proteinExistence type="inferred from homology"/>
<keyword evidence="7" id="KW-0732">Signal</keyword>
<dbReference type="PROSITE" id="PS50011">
    <property type="entry name" value="PROTEIN_KINASE_DOM"/>
    <property type="match status" value="1"/>
</dbReference>
<evidence type="ECO:0000313" key="15">
    <source>
        <dbReference type="EMBL" id="VEL43520.1"/>
    </source>
</evidence>
<keyword evidence="10" id="KW-0067">ATP-binding</keyword>
<dbReference type="GO" id="GO:0071363">
    <property type="term" value="P:cellular response to growth factor stimulus"/>
    <property type="evidence" value="ECO:0007669"/>
    <property type="project" value="TreeGrafter"/>
</dbReference>
<evidence type="ECO:0000256" key="7">
    <source>
        <dbReference type="ARBA" id="ARBA00022729"/>
    </source>
</evidence>
<dbReference type="Proteomes" id="UP000784294">
    <property type="component" value="Unassembled WGS sequence"/>
</dbReference>
<dbReference type="InterPro" id="IPR011009">
    <property type="entry name" value="Kinase-like_dom_sf"/>
</dbReference>
<evidence type="ECO:0000256" key="11">
    <source>
        <dbReference type="ARBA" id="ARBA00022989"/>
    </source>
</evidence>
<dbReference type="PROSITE" id="PS00108">
    <property type="entry name" value="PROTEIN_KINASE_ST"/>
    <property type="match status" value="1"/>
</dbReference>
<feature type="domain" description="Protein kinase" evidence="14">
    <location>
        <begin position="1"/>
        <end position="154"/>
    </location>
</feature>
<sequence length="154" mass="15994">MGSVYDYLSTDTVLSWGQMMHIAVGLARGLAHLHTELLPTLASSAATNIAPMAPNTKTVSTTAVSTSVSPPQIQMLSPGVSATATGAGSNLSALVPPIRQIGKPSVAHRDLKSRNVLLKADMTACIADLGLAIRFETGQCIGDAHLQVMGFLNL</sequence>
<keyword evidence="5" id="KW-0808">Transferase</keyword>
<dbReference type="EMBL" id="CAAALY010282288">
    <property type="protein sequence ID" value="VEL43520.1"/>
    <property type="molecule type" value="Genomic_DNA"/>
</dbReference>
<dbReference type="GO" id="GO:0017002">
    <property type="term" value="F:activin receptor activity"/>
    <property type="evidence" value="ECO:0007669"/>
    <property type="project" value="TreeGrafter"/>
</dbReference>
<keyword evidence="12" id="KW-0472">Membrane</keyword>
<dbReference type="GO" id="GO:0048185">
    <property type="term" value="F:activin binding"/>
    <property type="evidence" value="ECO:0007669"/>
    <property type="project" value="TreeGrafter"/>
</dbReference>
<dbReference type="GO" id="GO:0005524">
    <property type="term" value="F:ATP binding"/>
    <property type="evidence" value="ECO:0007669"/>
    <property type="project" value="UniProtKB-KW"/>
</dbReference>
<evidence type="ECO:0000256" key="4">
    <source>
        <dbReference type="ARBA" id="ARBA00022527"/>
    </source>
</evidence>
<comment type="similarity">
    <text evidence="2">Belongs to the protein kinase superfamily. TKL Ser/Thr protein kinase family. TGFB receptor subfamily.</text>
</comment>
<evidence type="ECO:0000256" key="1">
    <source>
        <dbReference type="ARBA" id="ARBA00004479"/>
    </source>
</evidence>
<keyword evidence="4" id="KW-0723">Serine/threonine-protein kinase</keyword>
<dbReference type="GO" id="GO:0048179">
    <property type="term" value="C:activin receptor complex"/>
    <property type="evidence" value="ECO:0007669"/>
    <property type="project" value="TreeGrafter"/>
</dbReference>
<gene>
    <name evidence="15" type="ORF">PXEA_LOCUS36960</name>
</gene>
<comment type="subcellular location">
    <subcellularLocation>
        <location evidence="1">Membrane</location>
        <topology evidence="1">Single-pass type I membrane protein</topology>
    </subcellularLocation>
</comment>
<dbReference type="PANTHER" id="PTHR23255:SF98">
    <property type="entry name" value="SERINE_THREONINE-PROTEIN KINASE RECEPTOR"/>
    <property type="match status" value="1"/>
</dbReference>
<dbReference type="PANTHER" id="PTHR23255">
    <property type="entry name" value="TRANSFORMING GROWTH FACTOR-BETA RECEPTOR TYPE I AND II"/>
    <property type="match status" value="1"/>
</dbReference>
<keyword evidence="6" id="KW-0812">Transmembrane</keyword>
<protein>
    <recommendedName>
        <fullName evidence="3">receptor protein serine/threonine kinase</fullName>
        <ecNumber evidence="3">2.7.11.30</ecNumber>
    </recommendedName>
</protein>
<dbReference type="OrthoDB" id="6283679at2759"/>
<reference evidence="15" key="1">
    <citation type="submission" date="2018-11" db="EMBL/GenBank/DDBJ databases">
        <authorList>
            <consortium name="Pathogen Informatics"/>
        </authorList>
    </citation>
    <scope>NUCLEOTIDE SEQUENCE</scope>
</reference>
<dbReference type="Gene3D" id="1.10.510.10">
    <property type="entry name" value="Transferase(Phosphotransferase) domain 1"/>
    <property type="match status" value="1"/>
</dbReference>
<dbReference type="InterPro" id="IPR000719">
    <property type="entry name" value="Prot_kinase_dom"/>
</dbReference>
<dbReference type="InterPro" id="IPR001245">
    <property type="entry name" value="Ser-Thr/Tyr_kinase_cat_dom"/>
</dbReference>
<evidence type="ECO:0000256" key="6">
    <source>
        <dbReference type="ARBA" id="ARBA00022692"/>
    </source>
</evidence>
<evidence type="ECO:0000256" key="10">
    <source>
        <dbReference type="ARBA" id="ARBA00022840"/>
    </source>
</evidence>
<evidence type="ECO:0000256" key="3">
    <source>
        <dbReference type="ARBA" id="ARBA00012401"/>
    </source>
</evidence>
<dbReference type="InterPro" id="IPR000333">
    <property type="entry name" value="TGFB_receptor"/>
</dbReference>
<organism evidence="15 16">
    <name type="scientific">Protopolystoma xenopodis</name>
    <dbReference type="NCBI Taxonomy" id="117903"/>
    <lineage>
        <taxon>Eukaryota</taxon>
        <taxon>Metazoa</taxon>
        <taxon>Spiralia</taxon>
        <taxon>Lophotrochozoa</taxon>
        <taxon>Platyhelminthes</taxon>
        <taxon>Monogenea</taxon>
        <taxon>Polyopisthocotylea</taxon>
        <taxon>Polystomatidea</taxon>
        <taxon>Polystomatidae</taxon>
        <taxon>Protopolystoma</taxon>
    </lineage>
</organism>
<comment type="caution">
    <text evidence="15">The sequence shown here is derived from an EMBL/GenBank/DDBJ whole genome shotgun (WGS) entry which is preliminary data.</text>
</comment>
<name>A0A3S5CVP6_9PLAT</name>
<dbReference type="SUPFAM" id="SSF56112">
    <property type="entry name" value="Protein kinase-like (PK-like)"/>
    <property type="match status" value="2"/>
</dbReference>
<keyword evidence="8" id="KW-0547">Nucleotide-binding</keyword>
<dbReference type="EC" id="2.7.11.30" evidence="3"/>
<keyword evidence="9" id="KW-0418">Kinase</keyword>
<evidence type="ECO:0000256" key="2">
    <source>
        <dbReference type="ARBA" id="ARBA00009605"/>
    </source>
</evidence>